<evidence type="ECO:0000313" key="3">
    <source>
        <dbReference type="EMBL" id="MBU9727057.1"/>
    </source>
</evidence>
<feature type="compositionally biased region" description="Polar residues" evidence="1">
    <location>
        <begin position="53"/>
        <end position="68"/>
    </location>
</feature>
<name>A0ABS6K977_9FIRM</name>
<evidence type="ECO:0000256" key="2">
    <source>
        <dbReference type="SAM" id="SignalP"/>
    </source>
</evidence>
<comment type="caution">
    <text evidence="3">The sequence shown here is derived from an EMBL/GenBank/DDBJ whole genome shotgun (WGS) entry which is preliminary data.</text>
</comment>
<feature type="chain" id="PRO_5045409666" evidence="2">
    <location>
        <begin position="21"/>
        <end position="145"/>
    </location>
</feature>
<organism evidence="3 4">
    <name type="scientific">Diplocloster modestus</name>
    <dbReference type="NCBI Taxonomy" id="2850322"/>
    <lineage>
        <taxon>Bacteria</taxon>
        <taxon>Bacillati</taxon>
        <taxon>Bacillota</taxon>
        <taxon>Clostridia</taxon>
        <taxon>Lachnospirales</taxon>
        <taxon>Lachnospiraceae</taxon>
        <taxon>Diplocloster</taxon>
    </lineage>
</organism>
<dbReference type="PROSITE" id="PS51257">
    <property type="entry name" value="PROKAR_LIPOPROTEIN"/>
    <property type="match status" value="1"/>
</dbReference>
<feature type="compositionally biased region" description="Low complexity" evidence="1">
    <location>
        <begin position="37"/>
        <end position="52"/>
    </location>
</feature>
<evidence type="ECO:0000256" key="1">
    <source>
        <dbReference type="SAM" id="MobiDB-lite"/>
    </source>
</evidence>
<sequence length="145" mass="15038">MKKLIAVLGITMLMVGGITACGSKDDNKGTENPQQTEAPAAAPEAAKAPESAVPTQGETADTNTTDGQTEGAEAQEEKTFTGIVDEVKQGMLITVATEDDSNAYVFGLEGDVTAKVGDKVKVTYTGGNLEDMEGNLVATKIEVLK</sequence>
<proteinExistence type="predicted"/>
<gene>
    <name evidence="3" type="ORF">KTH90_13625</name>
</gene>
<feature type="signal peptide" evidence="2">
    <location>
        <begin position="1"/>
        <end position="20"/>
    </location>
</feature>
<dbReference type="Proteomes" id="UP001314681">
    <property type="component" value="Unassembled WGS sequence"/>
</dbReference>
<keyword evidence="4" id="KW-1185">Reference proteome</keyword>
<accession>A0ABS6K977</accession>
<reference evidence="3 4" key="1">
    <citation type="submission" date="2021-06" db="EMBL/GenBank/DDBJ databases">
        <title>Description of novel taxa of the family Lachnospiraceae.</title>
        <authorList>
            <person name="Chaplin A.V."/>
            <person name="Sokolova S.R."/>
            <person name="Pikina A.P."/>
            <person name="Korzhanova M."/>
            <person name="Belova V."/>
            <person name="Korostin D."/>
            <person name="Efimov B.A."/>
        </authorList>
    </citation>
    <scope>NUCLEOTIDE SEQUENCE [LARGE SCALE GENOMIC DNA]</scope>
    <source>
        <strain evidence="3 4">ASD4241</strain>
    </source>
</reference>
<evidence type="ECO:0000313" key="4">
    <source>
        <dbReference type="Proteomes" id="UP001314681"/>
    </source>
</evidence>
<protein>
    <submittedName>
        <fullName evidence="3">Uncharacterized protein</fullName>
    </submittedName>
</protein>
<dbReference type="EMBL" id="JAHQCX010000009">
    <property type="protein sequence ID" value="MBU9727057.1"/>
    <property type="molecule type" value="Genomic_DNA"/>
</dbReference>
<dbReference type="RefSeq" id="WP_158353716.1">
    <property type="nucleotide sequence ID" value="NZ_JAHQCX010000009.1"/>
</dbReference>
<feature type="region of interest" description="Disordered" evidence="1">
    <location>
        <begin position="24"/>
        <end position="80"/>
    </location>
</feature>
<keyword evidence="2" id="KW-0732">Signal</keyword>